<proteinExistence type="predicted"/>
<gene>
    <name evidence="1" type="ORF">PACLA_8A000661</name>
</gene>
<dbReference type="Proteomes" id="UP001152795">
    <property type="component" value="Unassembled WGS sequence"/>
</dbReference>
<keyword evidence="2" id="KW-1185">Reference proteome</keyword>
<comment type="caution">
    <text evidence="1">The sequence shown here is derived from an EMBL/GenBank/DDBJ whole genome shotgun (WGS) entry which is preliminary data.</text>
</comment>
<reference evidence="1" key="1">
    <citation type="submission" date="2020-04" db="EMBL/GenBank/DDBJ databases">
        <authorList>
            <person name="Alioto T."/>
            <person name="Alioto T."/>
            <person name="Gomez Garrido J."/>
        </authorList>
    </citation>
    <scope>NUCLEOTIDE SEQUENCE</scope>
    <source>
        <strain evidence="1">A484AB</strain>
    </source>
</reference>
<dbReference type="OrthoDB" id="6782145at2759"/>
<organism evidence="1 2">
    <name type="scientific">Paramuricea clavata</name>
    <name type="common">Red gorgonian</name>
    <name type="synonym">Violescent sea-whip</name>
    <dbReference type="NCBI Taxonomy" id="317549"/>
    <lineage>
        <taxon>Eukaryota</taxon>
        <taxon>Metazoa</taxon>
        <taxon>Cnidaria</taxon>
        <taxon>Anthozoa</taxon>
        <taxon>Octocorallia</taxon>
        <taxon>Malacalcyonacea</taxon>
        <taxon>Plexauridae</taxon>
        <taxon>Paramuricea</taxon>
    </lineage>
</organism>
<evidence type="ECO:0000313" key="1">
    <source>
        <dbReference type="EMBL" id="CAB4025282.1"/>
    </source>
</evidence>
<accession>A0A6S7KCK3</accession>
<dbReference type="AlphaFoldDB" id="A0A6S7KCK3"/>
<evidence type="ECO:0000313" key="2">
    <source>
        <dbReference type="Proteomes" id="UP001152795"/>
    </source>
</evidence>
<sequence>MFRGNGKKSFWQAWNAYEEITDAFVHLAAHPFEHLDLHSESFQTIERLVV</sequence>
<protein>
    <submittedName>
        <fullName evidence="1">Uncharacterized protein</fullName>
    </submittedName>
</protein>
<dbReference type="EMBL" id="CACRXK020013519">
    <property type="protein sequence ID" value="CAB4025282.1"/>
    <property type="molecule type" value="Genomic_DNA"/>
</dbReference>
<name>A0A6S7KCK3_PARCT</name>
<feature type="non-terminal residue" evidence="1">
    <location>
        <position position="50"/>
    </location>
</feature>